<reference evidence="2 3" key="1">
    <citation type="submission" date="2023-08" db="EMBL/GenBank/DDBJ databases">
        <authorList>
            <person name="Palmer J.M."/>
        </authorList>
    </citation>
    <scope>NUCLEOTIDE SEQUENCE [LARGE SCALE GENOMIC DNA]</scope>
    <source>
        <strain evidence="2 3">TWF481</strain>
    </source>
</reference>
<keyword evidence="3" id="KW-1185">Reference proteome</keyword>
<accession>A0AAV9W5V1</accession>
<dbReference type="Proteomes" id="UP001370758">
    <property type="component" value="Unassembled WGS sequence"/>
</dbReference>
<gene>
    <name evidence="2" type="ORF">TWF481_010140</name>
</gene>
<dbReference type="GO" id="GO:0032299">
    <property type="term" value="C:ribonuclease H2 complex"/>
    <property type="evidence" value="ECO:0007669"/>
    <property type="project" value="InterPro"/>
</dbReference>
<name>A0AAV9W5V1_9PEZI</name>
<dbReference type="CDD" id="cd09271">
    <property type="entry name" value="RNase_H2-C"/>
    <property type="match status" value="1"/>
</dbReference>
<dbReference type="PANTHER" id="PTHR47204">
    <property type="entry name" value="OS02G0168900 PROTEIN"/>
    <property type="match status" value="1"/>
</dbReference>
<dbReference type="InterPro" id="IPR013924">
    <property type="entry name" value="RNase_H2_suC"/>
</dbReference>
<dbReference type="Gene3D" id="2.40.128.680">
    <property type="match status" value="1"/>
</dbReference>
<proteinExistence type="predicted"/>
<feature type="region of interest" description="Disordered" evidence="1">
    <location>
        <begin position="27"/>
        <end position="54"/>
    </location>
</feature>
<dbReference type="AlphaFoldDB" id="A0AAV9W5V1"/>
<evidence type="ECO:0000313" key="2">
    <source>
        <dbReference type="EMBL" id="KAK6499782.1"/>
    </source>
</evidence>
<organism evidence="2 3">
    <name type="scientific">Arthrobotrys musiformis</name>
    <dbReference type="NCBI Taxonomy" id="47236"/>
    <lineage>
        <taxon>Eukaryota</taxon>
        <taxon>Fungi</taxon>
        <taxon>Dikarya</taxon>
        <taxon>Ascomycota</taxon>
        <taxon>Pezizomycotina</taxon>
        <taxon>Orbiliomycetes</taxon>
        <taxon>Orbiliales</taxon>
        <taxon>Orbiliaceae</taxon>
        <taxon>Arthrobotrys</taxon>
    </lineage>
</organism>
<comment type="caution">
    <text evidence="2">The sequence shown here is derived from an EMBL/GenBank/DDBJ whole genome shotgun (WGS) entry which is preliminary data.</text>
</comment>
<evidence type="ECO:0000313" key="3">
    <source>
        <dbReference type="Proteomes" id="UP001370758"/>
    </source>
</evidence>
<protein>
    <submittedName>
        <fullName evidence="2">Uncharacterized protein</fullName>
    </submittedName>
</protein>
<dbReference type="Pfam" id="PF08615">
    <property type="entry name" value="RNase_H2_suC"/>
    <property type="match status" value="1"/>
</dbReference>
<dbReference type="PANTHER" id="PTHR47204:SF1">
    <property type="entry name" value="RIBONUCLEASE H2 SUBUNIT C"/>
    <property type="match status" value="1"/>
</dbReference>
<dbReference type="GO" id="GO:0006401">
    <property type="term" value="P:RNA catabolic process"/>
    <property type="evidence" value="ECO:0007669"/>
    <property type="project" value="InterPro"/>
</dbReference>
<evidence type="ECO:0000256" key="1">
    <source>
        <dbReference type="SAM" id="MobiDB-lite"/>
    </source>
</evidence>
<sequence>MISIKPPSSTTETKANILPCRIKYTGPASSSRQLWNPISTSQPATDSTPAAETHTSYFRGRKLVGTKVLVPDGYKGRVLIAPDSNAPLSGTQKKELLYQDDENDDEGDIEESSQWTTASSFSEIMVWGHEVAVDGTQDGVVRGVEEWMGMAQIMNGYDSK</sequence>
<dbReference type="EMBL" id="JAVHJL010000007">
    <property type="protein sequence ID" value="KAK6499782.1"/>
    <property type="molecule type" value="Genomic_DNA"/>
</dbReference>